<dbReference type="EMBL" id="CP020373">
    <property type="protein sequence ID" value="AZQ09390.1"/>
    <property type="molecule type" value="Genomic_DNA"/>
</dbReference>
<evidence type="ECO:0000313" key="2">
    <source>
        <dbReference type="EMBL" id="AZQ09390.1"/>
    </source>
</evidence>
<proteinExistence type="predicted"/>
<feature type="signal peptide" evidence="1">
    <location>
        <begin position="1"/>
        <end position="16"/>
    </location>
</feature>
<evidence type="ECO:0000256" key="1">
    <source>
        <dbReference type="SAM" id="SignalP"/>
    </source>
</evidence>
<evidence type="ECO:0000313" key="3">
    <source>
        <dbReference type="Proteomes" id="UP000278437"/>
    </source>
</evidence>
<protein>
    <submittedName>
        <fullName evidence="2">Uncharacterized protein</fullName>
    </submittedName>
</protein>
<name>A0ABN5TTB2_9GAMM</name>
<gene>
    <name evidence="2" type="ORF">STH12_00238</name>
</gene>
<keyword evidence="1" id="KW-0732">Signal</keyword>
<accession>A0ABN5TTB2</accession>
<reference evidence="3" key="1">
    <citation type="submission" date="2017-03" db="EMBL/GenBank/DDBJ databases">
        <title>Full genome sequence of a non-lethal Shewanella isolate that potentiates virulence of Vibio parahaemolyticus causing acute hepatopancreatic necrosis disease (AHPND) in shrimp.</title>
        <authorList>
            <person name="Prachumwat A."/>
            <person name="Sritunyalucksana K."/>
        </authorList>
    </citation>
    <scope>NUCLEOTIDE SEQUENCE [LARGE SCALE GENOMIC DNA]</scope>
    <source>
        <strain evidence="3">TH2012</strain>
    </source>
</reference>
<dbReference type="RefSeq" id="WP_126165863.1">
    <property type="nucleotide sequence ID" value="NZ_CP020373.1"/>
</dbReference>
<dbReference type="Proteomes" id="UP000278437">
    <property type="component" value="Chromosome"/>
</dbReference>
<sequence length="68" mass="7882">MRYFILLAALSFNTWAATDDQTLIEVFKPRCDQVMLDLKAKDEQAIFDRLSNAAVMERREISQENGRS</sequence>
<organism evidence="2 3">
    <name type="scientific">Shewanella khirikhana</name>
    <dbReference type="NCBI Taxonomy" id="1965282"/>
    <lineage>
        <taxon>Bacteria</taxon>
        <taxon>Pseudomonadati</taxon>
        <taxon>Pseudomonadota</taxon>
        <taxon>Gammaproteobacteria</taxon>
        <taxon>Alteromonadales</taxon>
        <taxon>Shewanellaceae</taxon>
        <taxon>Shewanella</taxon>
    </lineage>
</organism>
<keyword evidence="3" id="KW-1185">Reference proteome</keyword>
<feature type="chain" id="PRO_5046333612" evidence="1">
    <location>
        <begin position="17"/>
        <end position="68"/>
    </location>
</feature>